<gene>
    <name evidence="2" type="ORF">SCHCODRAFT_114689</name>
</gene>
<reference evidence="2 3" key="1">
    <citation type="journal article" date="2010" name="Nat. Biotechnol.">
        <title>Genome sequence of the model mushroom Schizophyllum commune.</title>
        <authorList>
            <person name="Ohm R.A."/>
            <person name="de Jong J.F."/>
            <person name="Lugones L.G."/>
            <person name="Aerts A."/>
            <person name="Kothe E."/>
            <person name="Stajich J.E."/>
            <person name="de Vries R.P."/>
            <person name="Record E."/>
            <person name="Levasseur A."/>
            <person name="Baker S.E."/>
            <person name="Bartholomew K.A."/>
            <person name="Coutinho P.M."/>
            <person name="Erdmann S."/>
            <person name="Fowler T.J."/>
            <person name="Gathman A.C."/>
            <person name="Lombard V."/>
            <person name="Henrissat B."/>
            <person name="Knabe N."/>
            <person name="Kuees U."/>
            <person name="Lilly W.W."/>
            <person name="Lindquist E."/>
            <person name="Lucas S."/>
            <person name="Magnuson J.K."/>
            <person name="Piumi F."/>
            <person name="Raudaskoski M."/>
            <person name="Salamov A."/>
            <person name="Schmutz J."/>
            <person name="Schwarze F.W.M.R."/>
            <person name="vanKuyk P.A."/>
            <person name="Horton J.S."/>
            <person name="Grigoriev I.V."/>
            <person name="Woesten H.A.B."/>
        </authorList>
    </citation>
    <scope>NUCLEOTIDE SEQUENCE [LARGE SCALE GENOMIC DNA]</scope>
    <source>
        <strain evidence="3">H4-8 / FGSC 9210</strain>
    </source>
</reference>
<proteinExistence type="predicted"/>
<dbReference type="RefSeq" id="XP_003026245.1">
    <property type="nucleotide sequence ID" value="XM_003026199.1"/>
</dbReference>
<dbReference type="KEGG" id="scm:SCHCO_02753965"/>
<feature type="region of interest" description="Disordered" evidence="1">
    <location>
        <begin position="1"/>
        <end position="95"/>
    </location>
</feature>
<evidence type="ECO:0000313" key="2">
    <source>
        <dbReference type="EMBL" id="EFI91342.1"/>
    </source>
</evidence>
<dbReference type="HOGENOM" id="CLU_937371_0_0_1"/>
<evidence type="ECO:0000313" key="3">
    <source>
        <dbReference type="Proteomes" id="UP000007431"/>
    </source>
</evidence>
<dbReference type="VEuPathDB" id="FungiDB:SCHCODRAFT_02753965"/>
<feature type="compositionally biased region" description="Polar residues" evidence="1">
    <location>
        <begin position="19"/>
        <end position="35"/>
    </location>
</feature>
<dbReference type="EMBL" id="GL377318">
    <property type="protein sequence ID" value="EFI91342.1"/>
    <property type="molecule type" value="Genomic_DNA"/>
</dbReference>
<name>D8QLG8_SCHCM</name>
<dbReference type="InParanoid" id="D8QLG8"/>
<keyword evidence="3" id="KW-1185">Reference proteome</keyword>
<dbReference type="AlphaFoldDB" id="D8QLG8"/>
<dbReference type="GeneID" id="9596529"/>
<protein>
    <submittedName>
        <fullName evidence="2">Uncharacterized protein</fullName>
    </submittedName>
</protein>
<accession>D8QLG8</accession>
<sequence>MPHGRRDEPALPIRRSARIQAQQNVSQTTIENRTPQLKRRTRALPEINTDSGNAEGDRCHKRNLKAKSDDEGSSSVHQKIAALSPHEDIDTTTAKPKGKCAKRCVRFADGEPLAPVTDDVAPDEASAKAAAAAVTIEYLASRPNESWSNIKEMPIPPEALPHLEPAITRDRKGRLLARYSIRYALVFSFDVEALHRHLQRRRPKYRRLDLSLAMHALVAELQSELGIKFGDGIAYSTVDDKLVYTFFMSKSNRPETLPYPVARIRKFQEIINHPITPLIVANRPRAHRVRR</sequence>
<feature type="non-terminal residue" evidence="2">
    <location>
        <position position="291"/>
    </location>
</feature>
<organism evidence="3">
    <name type="scientific">Schizophyllum commune (strain H4-8 / FGSC 9210)</name>
    <name type="common">Split gill fungus</name>
    <dbReference type="NCBI Taxonomy" id="578458"/>
    <lineage>
        <taxon>Eukaryota</taxon>
        <taxon>Fungi</taxon>
        <taxon>Dikarya</taxon>
        <taxon>Basidiomycota</taxon>
        <taxon>Agaricomycotina</taxon>
        <taxon>Agaricomycetes</taxon>
        <taxon>Agaricomycetidae</taxon>
        <taxon>Agaricales</taxon>
        <taxon>Schizophyllaceae</taxon>
        <taxon>Schizophyllum</taxon>
    </lineage>
</organism>
<evidence type="ECO:0000256" key="1">
    <source>
        <dbReference type="SAM" id="MobiDB-lite"/>
    </source>
</evidence>
<dbReference type="Proteomes" id="UP000007431">
    <property type="component" value="Unassembled WGS sequence"/>
</dbReference>
<dbReference type="OrthoDB" id="10415321at2759"/>